<gene>
    <name evidence="1" type="ORF">CPELLU_LOCUS21522</name>
</gene>
<feature type="non-terminal residue" evidence="1">
    <location>
        <position position="172"/>
    </location>
</feature>
<sequence>FMIHQKLLAHERSKHANNKMIPHFYLLSQPTSEQLLYYINSVIVLVKKKLGFSKNFIGKKRFSIETFPENIFVYLFRNEKKFKYSSVNHKYQCCFEGSTGVTRLNQIFYYNYWNFRQNPITNTKEYVLLEDYENIYQIKFTWNQTTLLENNREFILGRMTCNFIADSKEFQE</sequence>
<dbReference type="OrthoDB" id="2375707at2759"/>
<dbReference type="Proteomes" id="UP000789759">
    <property type="component" value="Unassembled WGS sequence"/>
</dbReference>
<comment type="caution">
    <text evidence="1">The sequence shown here is derived from an EMBL/GenBank/DDBJ whole genome shotgun (WGS) entry which is preliminary data.</text>
</comment>
<organism evidence="1 2">
    <name type="scientific">Cetraspora pellucida</name>
    <dbReference type="NCBI Taxonomy" id="1433469"/>
    <lineage>
        <taxon>Eukaryota</taxon>
        <taxon>Fungi</taxon>
        <taxon>Fungi incertae sedis</taxon>
        <taxon>Mucoromycota</taxon>
        <taxon>Glomeromycotina</taxon>
        <taxon>Glomeromycetes</taxon>
        <taxon>Diversisporales</taxon>
        <taxon>Gigasporaceae</taxon>
        <taxon>Cetraspora</taxon>
    </lineage>
</organism>
<reference evidence="1" key="1">
    <citation type="submission" date="2021-06" db="EMBL/GenBank/DDBJ databases">
        <authorList>
            <person name="Kallberg Y."/>
            <person name="Tangrot J."/>
            <person name="Rosling A."/>
        </authorList>
    </citation>
    <scope>NUCLEOTIDE SEQUENCE</scope>
    <source>
        <strain evidence="1">FL966</strain>
    </source>
</reference>
<feature type="non-terminal residue" evidence="1">
    <location>
        <position position="1"/>
    </location>
</feature>
<accession>A0A9N9PDL2</accession>
<dbReference type="AlphaFoldDB" id="A0A9N9PDL2"/>
<evidence type="ECO:0000313" key="1">
    <source>
        <dbReference type="EMBL" id="CAG8837216.1"/>
    </source>
</evidence>
<keyword evidence="2" id="KW-1185">Reference proteome</keyword>
<protein>
    <submittedName>
        <fullName evidence="1">15708_t:CDS:1</fullName>
    </submittedName>
</protein>
<name>A0A9N9PDL2_9GLOM</name>
<proteinExistence type="predicted"/>
<evidence type="ECO:0000313" key="2">
    <source>
        <dbReference type="Proteomes" id="UP000789759"/>
    </source>
</evidence>
<dbReference type="EMBL" id="CAJVQA010080751">
    <property type="protein sequence ID" value="CAG8837216.1"/>
    <property type="molecule type" value="Genomic_DNA"/>
</dbReference>